<dbReference type="InterPro" id="IPR045584">
    <property type="entry name" value="Pilin-like"/>
</dbReference>
<dbReference type="InterPro" id="IPR013320">
    <property type="entry name" value="ConA-like_dom_sf"/>
</dbReference>
<evidence type="ECO:0008006" key="5">
    <source>
        <dbReference type="Google" id="ProtNLM"/>
    </source>
</evidence>
<evidence type="ECO:0000313" key="3">
    <source>
        <dbReference type="EMBL" id="QDV06466.1"/>
    </source>
</evidence>
<dbReference type="PROSITE" id="PS00409">
    <property type="entry name" value="PROKAR_NTER_METHYL"/>
    <property type="match status" value="1"/>
</dbReference>
<organism evidence="3 4">
    <name type="scientific">Saltatorellus ferox</name>
    <dbReference type="NCBI Taxonomy" id="2528018"/>
    <lineage>
        <taxon>Bacteria</taxon>
        <taxon>Pseudomonadati</taxon>
        <taxon>Planctomycetota</taxon>
        <taxon>Planctomycetia</taxon>
        <taxon>Planctomycetia incertae sedis</taxon>
        <taxon>Saltatorellus</taxon>
    </lineage>
</organism>
<feature type="region of interest" description="Disordered" evidence="1">
    <location>
        <begin position="1"/>
        <end position="20"/>
    </location>
</feature>
<accession>A0A518EQT6</accession>
<feature type="transmembrane region" description="Helical" evidence="2">
    <location>
        <begin position="32"/>
        <end position="53"/>
    </location>
</feature>
<evidence type="ECO:0000313" key="4">
    <source>
        <dbReference type="Proteomes" id="UP000320390"/>
    </source>
</evidence>
<dbReference type="NCBIfam" id="TIGR02532">
    <property type="entry name" value="IV_pilin_GFxxxE"/>
    <property type="match status" value="1"/>
</dbReference>
<dbReference type="EMBL" id="CP036434">
    <property type="protein sequence ID" value="QDV06466.1"/>
    <property type="molecule type" value="Genomic_DNA"/>
</dbReference>
<keyword evidence="2" id="KW-1133">Transmembrane helix</keyword>
<dbReference type="InterPro" id="IPR012902">
    <property type="entry name" value="N_methyl_site"/>
</dbReference>
<name>A0A518EQT6_9BACT</name>
<keyword evidence="2" id="KW-0472">Membrane</keyword>
<evidence type="ECO:0000256" key="2">
    <source>
        <dbReference type="SAM" id="Phobius"/>
    </source>
</evidence>
<sequence length="356" mass="38005">MEPTTTLGISAATERHSEGEPDLRSGFTLLELLLVMTLLGTILGVGLGAFASFDPGRRAARGLVANALRQARNEAIAHRAPARVLFDPATRTITSEGTAVAGTWRFETPAMEGARGISGLAQGFPGTPLTDDGFVGKALDMDVGGRGAKVVFDLSSEPLFRVRRGFRLSCALRPKTLEAAQILDFGGVVEMSSFEDGSIGFSVVTRRVDELGRSIPGETINVRTSPGAIEAGRWSQVEVRYDGAWLSALSDGVPVAMRAETRELWDVEKPLVIGGGRSGYDGQIDDLVILVAREGETFILPSSVEFDAREPFEVRFDEGGGLDPIAHARPVEIGLKFDDGTSDGLVVQVFGTVETR</sequence>
<dbReference type="SUPFAM" id="SSF49899">
    <property type="entry name" value="Concanavalin A-like lectins/glucanases"/>
    <property type="match status" value="1"/>
</dbReference>
<keyword evidence="2" id="KW-0812">Transmembrane</keyword>
<dbReference type="Proteomes" id="UP000320390">
    <property type="component" value="Chromosome"/>
</dbReference>
<reference evidence="3 4" key="1">
    <citation type="submission" date="2019-02" db="EMBL/GenBank/DDBJ databases">
        <title>Deep-cultivation of Planctomycetes and their phenomic and genomic characterization uncovers novel biology.</title>
        <authorList>
            <person name="Wiegand S."/>
            <person name="Jogler M."/>
            <person name="Boedeker C."/>
            <person name="Pinto D."/>
            <person name="Vollmers J."/>
            <person name="Rivas-Marin E."/>
            <person name="Kohn T."/>
            <person name="Peeters S.H."/>
            <person name="Heuer A."/>
            <person name="Rast P."/>
            <person name="Oberbeckmann S."/>
            <person name="Bunk B."/>
            <person name="Jeske O."/>
            <person name="Meyerdierks A."/>
            <person name="Storesund J.E."/>
            <person name="Kallscheuer N."/>
            <person name="Luecker S."/>
            <person name="Lage O.M."/>
            <person name="Pohl T."/>
            <person name="Merkel B.J."/>
            <person name="Hornburger P."/>
            <person name="Mueller R.-W."/>
            <person name="Bruemmer F."/>
            <person name="Labrenz M."/>
            <person name="Spormann A.M."/>
            <person name="Op den Camp H."/>
            <person name="Overmann J."/>
            <person name="Amann R."/>
            <person name="Jetten M.S.M."/>
            <person name="Mascher T."/>
            <person name="Medema M.H."/>
            <person name="Devos D.P."/>
            <person name="Kaster A.-K."/>
            <person name="Ovreas L."/>
            <person name="Rohde M."/>
            <person name="Galperin M.Y."/>
            <person name="Jogler C."/>
        </authorList>
    </citation>
    <scope>NUCLEOTIDE SEQUENCE [LARGE SCALE GENOMIC DNA]</scope>
    <source>
        <strain evidence="3 4">Poly30</strain>
    </source>
</reference>
<proteinExistence type="predicted"/>
<dbReference type="SUPFAM" id="SSF54523">
    <property type="entry name" value="Pili subunits"/>
    <property type="match status" value="1"/>
</dbReference>
<evidence type="ECO:0000256" key="1">
    <source>
        <dbReference type="SAM" id="MobiDB-lite"/>
    </source>
</evidence>
<dbReference type="AlphaFoldDB" id="A0A518EQT6"/>
<protein>
    <recommendedName>
        <fullName evidence="5">Prepilin-type N-terminal cleavage/methylation domain-containing protein</fullName>
    </recommendedName>
</protein>
<gene>
    <name evidence="3" type="ORF">Poly30_19760</name>
</gene>
<keyword evidence="4" id="KW-1185">Reference proteome</keyword>